<dbReference type="InterPro" id="IPR036249">
    <property type="entry name" value="Thioredoxin-like_sf"/>
</dbReference>
<dbReference type="Gene3D" id="3.40.30.10">
    <property type="entry name" value="Glutaredoxin"/>
    <property type="match status" value="1"/>
</dbReference>
<keyword evidence="4" id="KW-1185">Reference proteome</keyword>
<keyword evidence="1" id="KW-0732">Signal</keyword>
<dbReference type="EMBL" id="RQET01000004">
    <property type="protein sequence ID" value="TGK11880.1"/>
    <property type="molecule type" value="Genomic_DNA"/>
</dbReference>
<feature type="chain" id="PRO_5020217132" evidence="1">
    <location>
        <begin position="26"/>
        <end position="173"/>
    </location>
</feature>
<evidence type="ECO:0000259" key="2">
    <source>
        <dbReference type="PROSITE" id="PS51352"/>
    </source>
</evidence>
<dbReference type="AlphaFoldDB" id="A0A4R9GGQ7"/>
<dbReference type="Proteomes" id="UP000298458">
    <property type="component" value="Unassembled WGS sequence"/>
</dbReference>
<dbReference type="SUPFAM" id="SSF52833">
    <property type="entry name" value="Thioredoxin-like"/>
    <property type="match status" value="1"/>
</dbReference>
<feature type="signal peptide" evidence="1">
    <location>
        <begin position="1"/>
        <end position="25"/>
    </location>
</feature>
<feature type="domain" description="Thioredoxin" evidence="2">
    <location>
        <begin position="10"/>
        <end position="171"/>
    </location>
</feature>
<reference evidence="3" key="1">
    <citation type="journal article" date="2019" name="PLoS Negl. Trop. Dis.">
        <title>Revisiting the worldwide diversity of Leptospira species in the environment.</title>
        <authorList>
            <person name="Vincent A.T."/>
            <person name="Schiettekatte O."/>
            <person name="Bourhy P."/>
            <person name="Veyrier F.J."/>
            <person name="Picardeau M."/>
        </authorList>
    </citation>
    <scope>NUCLEOTIDE SEQUENCE [LARGE SCALE GENOMIC DNA]</scope>
    <source>
        <strain evidence="3">SSW15</strain>
    </source>
</reference>
<organism evidence="3 4">
    <name type="scientific">Leptospira fletcheri</name>
    <dbReference type="NCBI Taxonomy" id="2484981"/>
    <lineage>
        <taxon>Bacteria</taxon>
        <taxon>Pseudomonadati</taxon>
        <taxon>Spirochaetota</taxon>
        <taxon>Spirochaetia</taxon>
        <taxon>Leptospirales</taxon>
        <taxon>Leptospiraceae</taxon>
        <taxon>Leptospira</taxon>
    </lineage>
</organism>
<sequence>MNQVRNFCFLLGILTVLSFSSTVSSEEIENVPLYTLSQERKTLYNELPNLGPGDFLILNFTSSFCIPCKEEVPRLLSLVDTWTRSGRSSGKLVLWIVFLEDTRESAQAAAKDLKIGNRAEVLYDTLNTSMRRLRFSGTPTSYVVNGDRQILFKGSGYSEENWNRMLSALGAKR</sequence>
<name>A0A4R9GGQ7_9LEPT</name>
<dbReference type="CDD" id="cd02966">
    <property type="entry name" value="TlpA_like_family"/>
    <property type="match status" value="1"/>
</dbReference>
<evidence type="ECO:0000313" key="3">
    <source>
        <dbReference type="EMBL" id="TGK11880.1"/>
    </source>
</evidence>
<gene>
    <name evidence="3" type="ORF">EHO60_06225</name>
</gene>
<dbReference type="RefSeq" id="WP_135767283.1">
    <property type="nucleotide sequence ID" value="NZ_RQET01000004.1"/>
</dbReference>
<proteinExistence type="predicted"/>
<comment type="caution">
    <text evidence="3">The sequence shown here is derived from an EMBL/GenBank/DDBJ whole genome shotgun (WGS) entry which is preliminary data.</text>
</comment>
<dbReference type="InterPro" id="IPR013766">
    <property type="entry name" value="Thioredoxin_domain"/>
</dbReference>
<protein>
    <submittedName>
        <fullName evidence="3">TlpA family protein disulfide reductase</fullName>
    </submittedName>
</protein>
<evidence type="ECO:0000256" key="1">
    <source>
        <dbReference type="SAM" id="SignalP"/>
    </source>
</evidence>
<accession>A0A4R9GGQ7</accession>
<evidence type="ECO:0000313" key="4">
    <source>
        <dbReference type="Proteomes" id="UP000298458"/>
    </source>
</evidence>
<dbReference type="PROSITE" id="PS51352">
    <property type="entry name" value="THIOREDOXIN_2"/>
    <property type="match status" value="1"/>
</dbReference>
<dbReference type="OrthoDB" id="9799347at2"/>